<dbReference type="EMBL" id="CP116942">
    <property type="protein sequence ID" value="WCO68485.1"/>
    <property type="molecule type" value="Genomic_DNA"/>
</dbReference>
<keyword evidence="2" id="KW-1185">Reference proteome</keyword>
<proteinExistence type="predicted"/>
<dbReference type="PANTHER" id="PTHR12993:SF28">
    <property type="entry name" value="LMBE FAMILY PROTEIN"/>
    <property type="match status" value="1"/>
</dbReference>
<dbReference type="Pfam" id="PF02585">
    <property type="entry name" value="PIG-L"/>
    <property type="match status" value="1"/>
</dbReference>
<dbReference type="Gene3D" id="3.40.50.10320">
    <property type="entry name" value="LmbE-like"/>
    <property type="match status" value="1"/>
</dbReference>
<reference evidence="1" key="1">
    <citation type="submission" date="2023-01" db="EMBL/GenBank/DDBJ databases">
        <title>The diversity of Class Acidimicrobiia in South China Sea sediment environments and the proposal of Iamia marina sp. nov., a novel species of the genus Iamia.</title>
        <authorList>
            <person name="He Y."/>
            <person name="Tian X."/>
        </authorList>
    </citation>
    <scope>NUCLEOTIDE SEQUENCE</scope>
    <source>
        <strain evidence="1">DSM 19957</strain>
    </source>
</reference>
<evidence type="ECO:0000313" key="1">
    <source>
        <dbReference type="EMBL" id="WCO68485.1"/>
    </source>
</evidence>
<protein>
    <submittedName>
        <fullName evidence="1">PIG-L family deacetylase</fullName>
    </submittedName>
</protein>
<dbReference type="Proteomes" id="UP001216390">
    <property type="component" value="Chromosome"/>
</dbReference>
<evidence type="ECO:0000313" key="2">
    <source>
        <dbReference type="Proteomes" id="UP001216390"/>
    </source>
</evidence>
<dbReference type="AlphaFoldDB" id="A0AAF0BX14"/>
<organism evidence="1 2">
    <name type="scientific">Iamia majanohamensis</name>
    <dbReference type="NCBI Taxonomy" id="467976"/>
    <lineage>
        <taxon>Bacteria</taxon>
        <taxon>Bacillati</taxon>
        <taxon>Actinomycetota</taxon>
        <taxon>Acidimicrobiia</taxon>
        <taxon>Acidimicrobiales</taxon>
        <taxon>Iamiaceae</taxon>
        <taxon>Iamia</taxon>
    </lineage>
</organism>
<dbReference type="SUPFAM" id="SSF102588">
    <property type="entry name" value="LmbE-like"/>
    <property type="match status" value="1"/>
</dbReference>
<dbReference type="PANTHER" id="PTHR12993">
    <property type="entry name" value="N-ACETYLGLUCOSAMINYL-PHOSPHATIDYLINOSITOL DE-N-ACETYLASE-RELATED"/>
    <property type="match status" value="1"/>
</dbReference>
<name>A0AAF0BX14_9ACTN</name>
<dbReference type="GO" id="GO:0016811">
    <property type="term" value="F:hydrolase activity, acting on carbon-nitrogen (but not peptide) bonds, in linear amides"/>
    <property type="evidence" value="ECO:0007669"/>
    <property type="project" value="TreeGrafter"/>
</dbReference>
<dbReference type="RefSeq" id="WP_272738002.1">
    <property type="nucleotide sequence ID" value="NZ_CP116942.1"/>
</dbReference>
<dbReference type="KEGG" id="ima:PO878_07055"/>
<dbReference type="InterPro" id="IPR003737">
    <property type="entry name" value="GlcNAc_PI_deacetylase-related"/>
</dbReference>
<sequence length="247" mass="26434">MSDEDVPQLEPMPEDWSTALAVVAHPDDMEYGASGAVARWTDQGKEVAYLLITAGEAGIDAMDPDEARAVRAVEQREACAAVGVTDLAILDHADGMLVPGLDLRRDIARAIRRVRPELVITLNHRATFPGGGLNMADHAVVGQATIDAVRDAANRWVFRELAEAEGLARWDGVRWVAVSGSPEATHAVDVEATIDRAVASLEAHRAYLDGLGDGPMSDAGGFLRRMAESTAPRFGGRPATTFELLPM</sequence>
<dbReference type="GO" id="GO:0016137">
    <property type="term" value="P:glycoside metabolic process"/>
    <property type="evidence" value="ECO:0007669"/>
    <property type="project" value="UniProtKB-ARBA"/>
</dbReference>
<gene>
    <name evidence="1" type="ORF">PO878_07055</name>
</gene>
<dbReference type="InterPro" id="IPR024078">
    <property type="entry name" value="LmbE-like_dom_sf"/>
</dbReference>
<accession>A0AAF0BX14</accession>